<dbReference type="KEGG" id="tim:GMBLW1_42590"/>
<dbReference type="RefSeq" id="WP_162659951.1">
    <property type="nucleotide sequence ID" value="NZ_LR593887.1"/>
</dbReference>
<dbReference type="EMBL" id="LR586016">
    <property type="protein sequence ID" value="VIP04934.1"/>
    <property type="molecule type" value="Genomic_DNA"/>
</dbReference>
<name>A0A6C2YU25_9BACT</name>
<dbReference type="SUPFAM" id="SSF55961">
    <property type="entry name" value="Bet v1-like"/>
    <property type="match status" value="1"/>
</dbReference>
<organism evidence="1">
    <name type="scientific">Tuwongella immobilis</name>
    <dbReference type="NCBI Taxonomy" id="692036"/>
    <lineage>
        <taxon>Bacteria</taxon>
        <taxon>Pseudomonadati</taxon>
        <taxon>Planctomycetota</taxon>
        <taxon>Planctomycetia</taxon>
        <taxon>Gemmatales</taxon>
        <taxon>Gemmataceae</taxon>
        <taxon>Tuwongella</taxon>
    </lineage>
</organism>
<keyword evidence="2" id="KW-1185">Reference proteome</keyword>
<accession>A0A6C2YU25</accession>
<reference evidence="1" key="1">
    <citation type="submission" date="2019-04" db="EMBL/GenBank/DDBJ databases">
        <authorList>
            <consortium name="Science for Life Laboratories"/>
        </authorList>
    </citation>
    <scope>NUCLEOTIDE SEQUENCE</scope>
    <source>
        <strain evidence="1">MBLW1</strain>
    </source>
</reference>
<proteinExistence type="predicted"/>
<dbReference type="InterPro" id="IPR010419">
    <property type="entry name" value="CO_DH_gsu"/>
</dbReference>
<evidence type="ECO:0000313" key="2">
    <source>
        <dbReference type="Proteomes" id="UP000464378"/>
    </source>
</evidence>
<evidence type="ECO:0000313" key="1">
    <source>
        <dbReference type="EMBL" id="VIP04934.1"/>
    </source>
</evidence>
<dbReference type="AlphaFoldDB" id="A0A6C2YU25"/>
<dbReference type="EMBL" id="LR593887">
    <property type="protein sequence ID" value="VTS07226.1"/>
    <property type="molecule type" value="Genomic_DNA"/>
</dbReference>
<protein>
    <submittedName>
        <fullName evidence="1">: COXG</fullName>
    </submittedName>
</protein>
<dbReference type="InParanoid" id="A0A6C2YU25"/>
<gene>
    <name evidence="1" type="ORF">GMBLW1_42590</name>
</gene>
<dbReference type="Proteomes" id="UP000464378">
    <property type="component" value="Chromosome"/>
</dbReference>
<sequence>MLQFSGERRVMADLADVYAKLGDASFVVGSLPGGDQPLSASAESATWKLKPPVSFVQGLFETILQVVERSEGRMIRTEMRTSGMGAKATVASRIELDAHPEGGTRIRWQSTVTSLEGLLKMVPKSAIQRNATPMMEQSWDDLERRLAQ</sequence>
<dbReference type="InterPro" id="IPR023393">
    <property type="entry name" value="START-like_dom_sf"/>
</dbReference>
<dbReference type="Gene3D" id="3.30.530.20">
    <property type="match status" value="1"/>
</dbReference>
<dbReference type="Pfam" id="PF06240">
    <property type="entry name" value="COXG"/>
    <property type="match status" value="1"/>
</dbReference>